<sequence length="179" mass="20828">MWEALDNTSEEPWSILNFGMKVLKPEEKAKQDQEEWETLRETAEDNSWIKAKEDCHKAEKRKQEAKERQQKSRALQKQREIQAGECSPGGTKQKRMEVELTRPACQIRQKIHEKSQKPQGRPKTVVPQPATYTNWFTPFAWVAIKDAQVKLGGWSATEIRKILQRAHLSTFGLYPCIHD</sequence>
<proteinExistence type="predicted"/>
<reference evidence="2" key="1">
    <citation type="journal article" date="2019" name="Environ. Microbiol.">
        <title>Fungal ecological strategies reflected in gene transcription - a case study of two litter decomposers.</title>
        <authorList>
            <person name="Barbi F."/>
            <person name="Kohler A."/>
            <person name="Barry K."/>
            <person name="Baskaran P."/>
            <person name="Daum C."/>
            <person name="Fauchery L."/>
            <person name="Ihrmark K."/>
            <person name="Kuo A."/>
            <person name="LaButti K."/>
            <person name="Lipzen A."/>
            <person name="Morin E."/>
            <person name="Grigoriev I.V."/>
            <person name="Henrissat B."/>
            <person name="Lindahl B."/>
            <person name="Martin F."/>
        </authorList>
    </citation>
    <scope>NUCLEOTIDE SEQUENCE</scope>
    <source>
        <strain evidence="2">JB14</strain>
    </source>
</reference>
<accession>A0A6A4GBW3</accession>
<organism evidence="2 3">
    <name type="scientific">Gymnopus androsaceus JB14</name>
    <dbReference type="NCBI Taxonomy" id="1447944"/>
    <lineage>
        <taxon>Eukaryota</taxon>
        <taxon>Fungi</taxon>
        <taxon>Dikarya</taxon>
        <taxon>Basidiomycota</taxon>
        <taxon>Agaricomycotina</taxon>
        <taxon>Agaricomycetes</taxon>
        <taxon>Agaricomycetidae</taxon>
        <taxon>Agaricales</taxon>
        <taxon>Marasmiineae</taxon>
        <taxon>Omphalotaceae</taxon>
        <taxon>Gymnopus</taxon>
    </lineage>
</organism>
<evidence type="ECO:0000313" key="2">
    <source>
        <dbReference type="EMBL" id="KAE9382933.1"/>
    </source>
</evidence>
<dbReference type="Proteomes" id="UP000799118">
    <property type="component" value="Unassembled WGS sequence"/>
</dbReference>
<gene>
    <name evidence="2" type="ORF">BT96DRAFT_1009848</name>
</gene>
<feature type="compositionally biased region" description="Basic and acidic residues" evidence="1">
    <location>
        <begin position="53"/>
        <end position="70"/>
    </location>
</feature>
<feature type="region of interest" description="Disordered" evidence="1">
    <location>
        <begin position="53"/>
        <end position="96"/>
    </location>
</feature>
<keyword evidence="3" id="KW-1185">Reference proteome</keyword>
<name>A0A6A4GBW3_9AGAR</name>
<dbReference type="OrthoDB" id="3257623at2759"/>
<protein>
    <submittedName>
        <fullName evidence="2">Uncharacterized protein</fullName>
    </submittedName>
</protein>
<evidence type="ECO:0000313" key="3">
    <source>
        <dbReference type="Proteomes" id="UP000799118"/>
    </source>
</evidence>
<dbReference type="AlphaFoldDB" id="A0A6A4GBW3"/>
<dbReference type="EMBL" id="ML770839">
    <property type="protein sequence ID" value="KAE9382933.1"/>
    <property type="molecule type" value="Genomic_DNA"/>
</dbReference>
<evidence type="ECO:0000256" key="1">
    <source>
        <dbReference type="SAM" id="MobiDB-lite"/>
    </source>
</evidence>